<dbReference type="Pfam" id="PF03466">
    <property type="entry name" value="LysR_substrate"/>
    <property type="match status" value="1"/>
</dbReference>
<sequence>MRKLPPLNAVRMFEAAARHQSLVKAAEELHVTHGAVWRQVCQLEEWFGTALFQRVGRRIELTDDGERFWATAGPALDRLENAAAAIKRRHTASSVSVNAGLTLTTRWLIPRLPRFHESHPKIQIRLGTSLSDADLSSGDYDIAIRLAAKSHPGAQWHRLFAARRMALCSPRLVPEGAIPLTAMASVPLIHTAEGLDYWTALQALAKTPPGTTVKRLHFDQLYFSVEAAVRGDGVVIAPATTVVDDICEGRLISTFLGHPSVQSSDYAIGTLRQGNDAVDLFVAWLQEEGARSEAELDRALSEHHSART</sequence>
<comment type="caution">
    <text evidence="6">The sequence shown here is derived from an EMBL/GenBank/DDBJ whole genome shotgun (WGS) entry which is preliminary data.</text>
</comment>
<evidence type="ECO:0000256" key="4">
    <source>
        <dbReference type="ARBA" id="ARBA00023163"/>
    </source>
</evidence>
<protein>
    <submittedName>
        <fullName evidence="6">LysR family glycine cleavage system transcriptional activator</fullName>
    </submittedName>
</protein>
<keyword evidence="2" id="KW-0805">Transcription regulation</keyword>
<proteinExistence type="inferred from homology"/>
<dbReference type="Proteomes" id="UP001549320">
    <property type="component" value="Unassembled WGS sequence"/>
</dbReference>
<dbReference type="InterPro" id="IPR058163">
    <property type="entry name" value="LysR-type_TF_proteobact-type"/>
</dbReference>
<reference evidence="6 7" key="1">
    <citation type="submission" date="2024-06" db="EMBL/GenBank/DDBJ databases">
        <title>Sorghum-associated microbial communities from plants grown in Nebraska, USA.</title>
        <authorList>
            <person name="Schachtman D."/>
        </authorList>
    </citation>
    <scope>NUCLEOTIDE SEQUENCE [LARGE SCALE GENOMIC DNA]</scope>
    <source>
        <strain evidence="6 7">2709</strain>
    </source>
</reference>
<evidence type="ECO:0000259" key="5">
    <source>
        <dbReference type="PROSITE" id="PS50931"/>
    </source>
</evidence>
<dbReference type="SUPFAM" id="SSF53850">
    <property type="entry name" value="Periplasmic binding protein-like II"/>
    <property type="match status" value="1"/>
</dbReference>
<dbReference type="InterPro" id="IPR036388">
    <property type="entry name" value="WH-like_DNA-bd_sf"/>
</dbReference>
<dbReference type="EMBL" id="JBEPSH010000005">
    <property type="protein sequence ID" value="MET4577608.1"/>
    <property type="molecule type" value="Genomic_DNA"/>
</dbReference>
<dbReference type="InterPro" id="IPR000847">
    <property type="entry name" value="LysR_HTH_N"/>
</dbReference>
<dbReference type="SUPFAM" id="SSF46785">
    <property type="entry name" value="Winged helix' DNA-binding domain"/>
    <property type="match status" value="1"/>
</dbReference>
<dbReference type="Pfam" id="PF00126">
    <property type="entry name" value="HTH_1"/>
    <property type="match status" value="1"/>
</dbReference>
<dbReference type="Gene3D" id="3.40.190.10">
    <property type="entry name" value="Periplasmic binding protein-like II"/>
    <property type="match status" value="2"/>
</dbReference>
<evidence type="ECO:0000256" key="2">
    <source>
        <dbReference type="ARBA" id="ARBA00023015"/>
    </source>
</evidence>
<keyword evidence="7" id="KW-1185">Reference proteome</keyword>
<organism evidence="6 7">
    <name type="scientific">Ottowia thiooxydans</name>
    <dbReference type="NCBI Taxonomy" id="219182"/>
    <lineage>
        <taxon>Bacteria</taxon>
        <taxon>Pseudomonadati</taxon>
        <taxon>Pseudomonadota</taxon>
        <taxon>Betaproteobacteria</taxon>
        <taxon>Burkholderiales</taxon>
        <taxon>Comamonadaceae</taxon>
        <taxon>Ottowia</taxon>
    </lineage>
</organism>
<dbReference type="InterPro" id="IPR005119">
    <property type="entry name" value="LysR_subst-bd"/>
</dbReference>
<dbReference type="Gene3D" id="1.10.10.10">
    <property type="entry name" value="Winged helix-like DNA-binding domain superfamily/Winged helix DNA-binding domain"/>
    <property type="match status" value="1"/>
</dbReference>
<gene>
    <name evidence="6" type="ORF">ABIE13_002719</name>
</gene>
<comment type="similarity">
    <text evidence="1">Belongs to the LysR transcriptional regulatory family.</text>
</comment>
<dbReference type="RefSeq" id="WP_354444138.1">
    <property type="nucleotide sequence ID" value="NZ_JBEPSH010000005.1"/>
</dbReference>
<keyword evidence="3" id="KW-0238">DNA-binding</keyword>
<evidence type="ECO:0000313" key="7">
    <source>
        <dbReference type="Proteomes" id="UP001549320"/>
    </source>
</evidence>
<accession>A0ABV2Q9Q3</accession>
<evidence type="ECO:0000313" key="6">
    <source>
        <dbReference type="EMBL" id="MET4577608.1"/>
    </source>
</evidence>
<dbReference type="PROSITE" id="PS50931">
    <property type="entry name" value="HTH_LYSR"/>
    <property type="match status" value="1"/>
</dbReference>
<name>A0ABV2Q9Q3_9BURK</name>
<dbReference type="InterPro" id="IPR036390">
    <property type="entry name" value="WH_DNA-bd_sf"/>
</dbReference>
<keyword evidence="4" id="KW-0804">Transcription</keyword>
<dbReference type="PANTHER" id="PTHR30537:SF74">
    <property type="entry name" value="HTH-TYPE TRANSCRIPTIONAL REGULATOR TRPI"/>
    <property type="match status" value="1"/>
</dbReference>
<dbReference type="PANTHER" id="PTHR30537">
    <property type="entry name" value="HTH-TYPE TRANSCRIPTIONAL REGULATOR"/>
    <property type="match status" value="1"/>
</dbReference>
<feature type="domain" description="HTH lysR-type" evidence="5">
    <location>
        <begin position="5"/>
        <end position="62"/>
    </location>
</feature>
<evidence type="ECO:0000256" key="1">
    <source>
        <dbReference type="ARBA" id="ARBA00009437"/>
    </source>
</evidence>
<evidence type="ECO:0000256" key="3">
    <source>
        <dbReference type="ARBA" id="ARBA00023125"/>
    </source>
</evidence>